<dbReference type="Proteomes" id="UP000736672">
    <property type="component" value="Unassembled WGS sequence"/>
</dbReference>
<dbReference type="GO" id="GO:0004252">
    <property type="term" value="F:serine-type endopeptidase activity"/>
    <property type="evidence" value="ECO:0007669"/>
    <property type="project" value="InterPro"/>
</dbReference>
<evidence type="ECO:0000313" key="4">
    <source>
        <dbReference type="Proteomes" id="UP000736672"/>
    </source>
</evidence>
<comment type="caution">
    <text evidence="3">The sequence shown here is derived from an EMBL/GenBank/DDBJ whole genome shotgun (WGS) entry which is preliminary data.</text>
</comment>
<evidence type="ECO:0000256" key="1">
    <source>
        <dbReference type="PROSITE-ProRule" id="PRU01240"/>
    </source>
</evidence>
<protein>
    <recommendedName>
        <fullName evidence="2">Peptidase S8/S53 domain-containing protein</fullName>
    </recommendedName>
</protein>
<evidence type="ECO:0000313" key="3">
    <source>
        <dbReference type="EMBL" id="KAH7273195.1"/>
    </source>
</evidence>
<dbReference type="PROSITE" id="PS51892">
    <property type="entry name" value="SUBTILASE"/>
    <property type="match status" value="1"/>
</dbReference>
<evidence type="ECO:0000259" key="2">
    <source>
        <dbReference type="Pfam" id="PF00082"/>
    </source>
</evidence>
<accession>A0A9P9L1Z9</accession>
<dbReference type="Pfam" id="PF00082">
    <property type="entry name" value="Peptidase_S8"/>
    <property type="match status" value="1"/>
</dbReference>
<gene>
    <name evidence="3" type="ORF">B0J15DRAFT_460906</name>
</gene>
<dbReference type="OrthoDB" id="3565018at2759"/>
<name>A0A9P9L1Z9_FUSSL</name>
<dbReference type="AlphaFoldDB" id="A0A9P9L1Z9"/>
<dbReference type="Gene3D" id="3.40.50.200">
    <property type="entry name" value="Peptidase S8/S53 domain"/>
    <property type="match status" value="1"/>
</dbReference>
<dbReference type="EMBL" id="JAGTJS010000003">
    <property type="protein sequence ID" value="KAH7273195.1"/>
    <property type="molecule type" value="Genomic_DNA"/>
</dbReference>
<keyword evidence="4" id="KW-1185">Reference proteome</keyword>
<dbReference type="GO" id="GO:0006508">
    <property type="term" value="P:proteolysis"/>
    <property type="evidence" value="ECO:0007669"/>
    <property type="project" value="InterPro"/>
</dbReference>
<feature type="domain" description="Peptidase S8/S53" evidence="2">
    <location>
        <begin position="8"/>
        <end position="72"/>
    </location>
</feature>
<dbReference type="InterPro" id="IPR036852">
    <property type="entry name" value="Peptidase_S8/S53_dom_sf"/>
</dbReference>
<proteinExistence type="inferred from homology"/>
<dbReference type="SUPFAM" id="SSF52743">
    <property type="entry name" value="Subtilisin-like"/>
    <property type="match status" value="1"/>
</dbReference>
<comment type="similarity">
    <text evidence="1">Belongs to the peptidase S8 family.</text>
</comment>
<dbReference type="InterPro" id="IPR000209">
    <property type="entry name" value="Peptidase_S8/S53_dom"/>
</dbReference>
<sequence>MAELLLRVAPEAELYVAKISNTKAAEWAMQQNVDIISMSLGLDKRNEELEKILDQAAVSGIILLAAAGNHGNYGPRAFPGFTLCGALSFGMNQPGVEYALTPSTFIGSWAFLAVAMHLRAPSMQEPGSKGPR</sequence>
<organism evidence="3 4">
    <name type="scientific">Fusarium solani</name>
    <name type="common">Filamentous fungus</name>
    <dbReference type="NCBI Taxonomy" id="169388"/>
    <lineage>
        <taxon>Eukaryota</taxon>
        <taxon>Fungi</taxon>
        <taxon>Dikarya</taxon>
        <taxon>Ascomycota</taxon>
        <taxon>Pezizomycotina</taxon>
        <taxon>Sordariomycetes</taxon>
        <taxon>Hypocreomycetidae</taxon>
        <taxon>Hypocreales</taxon>
        <taxon>Nectriaceae</taxon>
        <taxon>Fusarium</taxon>
        <taxon>Fusarium solani species complex</taxon>
    </lineage>
</organism>
<reference evidence="3" key="1">
    <citation type="journal article" date="2021" name="Nat. Commun.">
        <title>Genetic determinants of endophytism in the Arabidopsis root mycobiome.</title>
        <authorList>
            <person name="Mesny F."/>
            <person name="Miyauchi S."/>
            <person name="Thiergart T."/>
            <person name="Pickel B."/>
            <person name="Atanasova L."/>
            <person name="Karlsson M."/>
            <person name="Huettel B."/>
            <person name="Barry K.W."/>
            <person name="Haridas S."/>
            <person name="Chen C."/>
            <person name="Bauer D."/>
            <person name="Andreopoulos W."/>
            <person name="Pangilinan J."/>
            <person name="LaButti K."/>
            <person name="Riley R."/>
            <person name="Lipzen A."/>
            <person name="Clum A."/>
            <person name="Drula E."/>
            <person name="Henrissat B."/>
            <person name="Kohler A."/>
            <person name="Grigoriev I.V."/>
            <person name="Martin F.M."/>
            <person name="Hacquard S."/>
        </authorList>
    </citation>
    <scope>NUCLEOTIDE SEQUENCE</scope>
    <source>
        <strain evidence="3">FSSC 5 MPI-SDFR-AT-0091</strain>
    </source>
</reference>
<comment type="caution">
    <text evidence="1">Lacks conserved residue(s) required for the propagation of feature annotation.</text>
</comment>